<accession>A0ABQ9XU27</accession>
<dbReference type="Proteomes" id="UP001281761">
    <property type="component" value="Unassembled WGS sequence"/>
</dbReference>
<keyword evidence="1" id="KW-1015">Disulfide bond</keyword>
<sequence>MISLILLTLASAFVYEDDYEYVDDYEEYYEEYYEALEDEDQFIDDEDDMEDFIPAKCGLCVKLVSRAQKSDLTTKEELNKYLNDTICAKVGILRRVCISTVNTLTDKTLADIVGKVEPTKVCQKVRFC</sequence>
<dbReference type="EMBL" id="JARBJD010000072">
    <property type="protein sequence ID" value="KAK2954976.1"/>
    <property type="molecule type" value="Genomic_DNA"/>
</dbReference>
<keyword evidence="4" id="KW-1185">Reference proteome</keyword>
<evidence type="ECO:0000313" key="3">
    <source>
        <dbReference type="EMBL" id="KAK2954976.1"/>
    </source>
</evidence>
<dbReference type="InterPro" id="IPR008139">
    <property type="entry name" value="SaposinB_dom"/>
</dbReference>
<evidence type="ECO:0000256" key="1">
    <source>
        <dbReference type="ARBA" id="ARBA00023157"/>
    </source>
</evidence>
<name>A0ABQ9XU27_9EUKA</name>
<dbReference type="PROSITE" id="PS50015">
    <property type="entry name" value="SAP_B"/>
    <property type="match status" value="1"/>
</dbReference>
<proteinExistence type="predicted"/>
<reference evidence="3 4" key="1">
    <citation type="journal article" date="2022" name="bioRxiv">
        <title>Genomics of Preaxostyla Flagellates Illuminates Evolutionary Transitions and the Path Towards Mitochondrial Loss.</title>
        <authorList>
            <person name="Novak L.V.F."/>
            <person name="Treitli S.C."/>
            <person name="Pyrih J."/>
            <person name="Halakuc P."/>
            <person name="Pipaliya S.V."/>
            <person name="Vacek V."/>
            <person name="Brzon O."/>
            <person name="Soukal P."/>
            <person name="Eme L."/>
            <person name="Dacks J.B."/>
            <person name="Karnkowska A."/>
            <person name="Elias M."/>
            <person name="Hampl V."/>
        </authorList>
    </citation>
    <scope>NUCLEOTIDE SEQUENCE [LARGE SCALE GENOMIC DNA]</scope>
    <source>
        <strain evidence="3">NAU3</strain>
        <tissue evidence="3">Gut</tissue>
    </source>
</reference>
<evidence type="ECO:0000313" key="4">
    <source>
        <dbReference type="Proteomes" id="UP001281761"/>
    </source>
</evidence>
<dbReference type="SMART" id="SM00741">
    <property type="entry name" value="SapB"/>
    <property type="match status" value="1"/>
</dbReference>
<organism evidence="3 4">
    <name type="scientific">Blattamonas nauphoetae</name>
    <dbReference type="NCBI Taxonomy" id="2049346"/>
    <lineage>
        <taxon>Eukaryota</taxon>
        <taxon>Metamonada</taxon>
        <taxon>Preaxostyla</taxon>
        <taxon>Oxymonadida</taxon>
        <taxon>Blattamonas</taxon>
    </lineage>
</organism>
<dbReference type="Gene3D" id="1.10.225.10">
    <property type="entry name" value="Saposin-like"/>
    <property type="match status" value="1"/>
</dbReference>
<feature type="domain" description="Saposin B-type" evidence="2">
    <location>
        <begin position="53"/>
        <end position="128"/>
    </location>
</feature>
<gene>
    <name evidence="3" type="ORF">BLNAU_10116</name>
</gene>
<dbReference type="SUPFAM" id="SSF47862">
    <property type="entry name" value="Saposin"/>
    <property type="match status" value="1"/>
</dbReference>
<protein>
    <recommendedName>
        <fullName evidence="2">Saposin B-type domain-containing protein</fullName>
    </recommendedName>
</protein>
<evidence type="ECO:0000259" key="2">
    <source>
        <dbReference type="PROSITE" id="PS50015"/>
    </source>
</evidence>
<dbReference type="InterPro" id="IPR011001">
    <property type="entry name" value="Saposin-like"/>
</dbReference>
<comment type="caution">
    <text evidence="3">The sequence shown here is derived from an EMBL/GenBank/DDBJ whole genome shotgun (WGS) entry which is preliminary data.</text>
</comment>